<sequence>MSSHRTLFKVGQDLIEHHDGEYQRFFAGGIYRTCSSLQAIEIPGDSCTLHSVPGMSFIQPEPSSDLQNIPSRNALARSTTLAKRQRRRSEASTAPLTSSTNIPSPDSFDTSGPLYATDGASQSKILQPIRERTTSACQNAIPPLSFHISSQQDPVFIAFSSSLSMNTKLANTCITMSLCGQVFTYNLQCLESDPREIIELLKVTASDKGNWVLVGAYYRRMGNPVAAITVMTTMLEEMSKNQVPDADLKPAFLFLASCELELRKRIKQEDAVSAAQHSQNAQKWLQKVYGTSSDTSDEMVESGKPPVPVARQAVSQSQSKPLSLPKNMKNKSYNNSLSDPRQHAKLPPRPPGPHQKILEREIDSLRDRQAMQASILSEVRSCKRQLEDDIIYERDTRRRMERELDALRRERDSARRIRSETDARRRMEEIVDRERQLRRETEGRLYISGHSNSNLALDG</sequence>
<feature type="compositionally biased region" description="Polar residues" evidence="2">
    <location>
        <begin position="91"/>
        <end position="110"/>
    </location>
</feature>
<keyword evidence="1" id="KW-0175">Coiled coil</keyword>
<feature type="region of interest" description="Disordered" evidence="2">
    <location>
        <begin position="294"/>
        <end position="355"/>
    </location>
</feature>
<protein>
    <submittedName>
        <fullName evidence="3">Uncharacterized protein</fullName>
    </submittedName>
</protein>
<comment type="caution">
    <text evidence="3">The sequence shown here is derived from an EMBL/GenBank/DDBJ whole genome shotgun (WGS) entry which is preliminary data.</text>
</comment>
<feature type="compositionally biased region" description="Polar residues" evidence="2">
    <location>
        <begin position="330"/>
        <end position="339"/>
    </location>
</feature>
<evidence type="ECO:0000313" key="3">
    <source>
        <dbReference type="EMBL" id="KAK0461209.1"/>
    </source>
</evidence>
<proteinExistence type="predicted"/>
<feature type="coiled-coil region" evidence="1">
    <location>
        <begin position="390"/>
        <end position="424"/>
    </location>
</feature>
<dbReference type="EMBL" id="JAUEPS010000011">
    <property type="protein sequence ID" value="KAK0461209.1"/>
    <property type="molecule type" value="Genomic_DNA"/>
</dbReference>
<feature type="compositionally biased region" description="Polar residues" evidence="2">
    <location>
        <begin position="61"/>
        <end position="82"/>
    </location>
</feature>
<organism evidence="3 4">
    <name type="scientific">Armillaria tabescens</name>
    <name type="common">Ringless honey mushroom</name>
    <name type="synonym">Agaricus tabescens</name>
    <dbReference type="NCBI Taxonomy" id="1929756"/>
    <lineage>
        <taxon>Eukaryota</taxon>
        <taxon>Fungi</taxon>
        <taxon>Dikarya</taxon>
        <taxon>Basidiomycota</taxon>
        <taxon>Agaricomycotina</taxon>
        <taxon>Agaricomycetes</taxon>
        <taxon>Agaricomycetidae</taxon>
        <taxon>Agaricales</taxon>
        <taxon>Marasmiineae</taxon>
        <taxon>Physalacriaceae</taxon>
        <taxon>Desarmillaria</taxon>
    </lineage>
</organism>
<reference evidence="3" key="1">
    <citation type="submission" date="2023-06" db="EMBL/GenBank/DDBJ databases">
        <authorList>
            <consortium name="Lawrence Berkeley National Laboratory"/>
            <person name="Ahrendt S."/>
            <person name="Sahu N."/>
            <person name="Indic B."/>
            <person name="Wong-Bajracharya J."/>
            <person name="Merenyi Z."/>
            <person name="Ke H.-M."/>
            <person name="Monk M."/>
            <person name="Kocsube S."/>
            <person name="Drula E."/>
            <person name="Lipzen A."/>
            <person name="Balint B."/>
            <person name="Henrissat B."/>
            <person name="Andreopoulos B."/>
            <person name="Martin F.M."/>
            <person name="Harder C.B."/>
            <person name="Rigling D."/>
            <person name="Ford K.L."/>
            <person name="Foster G.D."/>
            <person name="Pangilinan J."/>
            <person name="Papanicolaou A."/>
            <person name="Barry K."/>
            <person name="LaButti K."/>
            <person name="Viragh M."/>
            <person name="Koriabine M."/>
            <person name="Yan M."/>
            <person name="Riley R."/>
            <person name="Champramary S."/>
            <person name="Plett K.L."/>
            <person name="Tsai I.J."/>
            <person name="Slot J."/>
            <person name="Sipos G."/>
            <person name="Plett J."/>
            <person name="Nagy L.G."/>
            <person name="Grigoriev I.V."/>
        </authorList>
    </citation>
    <scope>NUCLEOTIDE SEQUENCE</scope>
    <source>
        <strain evidence="3">CCBAS 213</strain>
    </source>
</reference>
<evidence type="ECO:0000313" key="4">
    <source>
        <dbReference type="Proteomes" id="UP001175211"/>
    </source>
</evidence>
<name>A0AA39N8Z4_ARMTA</name>
<dbReference type="GeneID" id="85356178"/>
<dbReference type="AlphaFoldDB" id="A0AA39N8Z4"/>
<accession>A0AA39N8Z4</accession>
<keyword evidence="4" id="KW-1185">Reference proteome</keyword>
<evidence type="ECO:0000256" key="1">
    <source>
        <dbReference type="SAM" id="Coils"/>
    </source>
</evidence>
<dbReference type="RefSeq" id="XP_060333106.1">
    <property type="nucleotide sequence ID" value="XM_060472630.1"/>
</dbReference>
<feature type="region of interest" description="Disordered" evidence="2">
    <location>
        <begin position="60"/>
        <end position="114"/>
    </location>
</feature>
<evidence type="ECO:0000256" key="2">
    <source>
        <dbReference type="SAM" id="MobiDB-lite"/>
    </source>
</evidence>
<dbReference type="Proteomes" id="UP001175211">
    <property type="component" value="Unassembled WGS sequence"/>
</dbReference>
<gene>
    <name evidence="3" type="ORF">EV420DRAFT_1530897</name>
</gene>